<accession>A0A6B3NDK9</accession>
<reference evidence="1" key="1">
    <citation type="submission" date="2019-11" db="EMBL/GenBank/DDBJ databases">
        <title>Genomic insights into an expanded diversity of filamentous marine cyanobacteria reveals the extraordinary biosynthetic potential of Moorea and Okeania.</title>
        <authorList>
            <person name="Ferreira Leao T."/>
            <person name="Wang M."/>
            <person name="Moss N."/>
            <person name="Da Silva R."/>
            <person name="Sanders J."/>
            <person name="Nurk S."/>
            <person name="Gurevich A."/>
            <person name="Humphrey G."/>
            <person name="Reher R."/>
            <person name="Zhu Q."/>
            <person name="Belda-Ferre P."/>
            <person name="Glukhov E."/>
            <person name="Rex R."/>
            <person name="Dorrestein P.C."/>
            <person name="Knight R."/>
            <person name="Pevzner P."/>
            <person name="Gerwick W.H."/>
            <person name="Gerwick L."/>
        </authorList>
    </citation>
    <scope>NUCLEOTIDE SEQUENCE</scope>
    <source>
        <strain evidence="1">SIO1C4</strain>
    </source>
</reference>
<protein>
    <submittedName>
        <fullName evidence="1">CRISPR-associated protein Csx3</fullName>
    </submittedName>
</protein>
<evidence type="ECO:0000313" key="1">
    <source>
        <dbReference type="EMBL" id="NER28975.1"/>
    </source>
</evidence>
<dbReference type="EMBL" id="JAAHFQ010000288">
    <property type="protein sequence ID" value="NER28975.1"/>
    <property type="molecule type" value="Genomic_DNA"/>
</dbReference>
<comment type="caution">
    <text evidence="1">The sequence shown here is derived from an EMBL/GenBank/DDBJ whole genome shotgun (WGS) entry which is preliminary data.</text>
</comment>
<sequence length="248" mass="27945">MLASFVMAWELSRFYDAIAVFDPKTGDRGLDRYVITLSHTQDYQVGDTIDVERDHYQTVKVVLCGPPNTGKTVFRDGLKEAIFNRVDAPKDFYVISGCPDGDGCWFSETAQRHPELAQQLKKEYKAKFTPEFAAAKARDIEINKNSLLLFDVGGKMSRENELIMSEATHGVILAKSELEVAQWQAFCQKLNLPVIAIIYSNLEAETDEIQTELPQLRGTVHRLKRGEPVGNRPLIQVLAKRLVELACI</sequence>
<proteinExistence type="predicted"/>
<gene>
    <name evidence="1" type="ORF">F6J89_15385</name>
</gene>
<organism evidence="1">
    <name type="scientific">Symploca sp. SIO1C4</name>
    <dbReference type="NCBI Taxonomy" id="2607765"/>
    <lineage>
        <taxon>Bacteria</taxon>
        <taxon>Bacillati</taxon>
        <taxon>Cyanobacteriota</taxon>
        <taxon>Cyanophyceae</taxon>
        <taxon>Coleofasciculales</taxon>
        <taxon>Coleofasciculaceae</taxon>
        <taxon>Symploca</taxon>
    </lineage>
</organism>
<name>A0A6B3NDK9_9CYAN</name>
<dbReference type="AlphaFoldDB" id="A0A6B3NDK9"/>